<keyword evidence="13" id="KW-1185">Reference proteome</keyword>
<feature type="domain" description="RNA-binding S4" evidence="11">
    <location>
        <begin position="343"/>
        <end position="404"/>
    </location>
</feature>
<keyword evidence="3 9" id="KW-0547">Nucleotide-binding</keyword>
<gene>
    <name evidence="9 12" type="primary">tyrS</name>
    <name evidence="12" type="ORF">ASN18_1668</name>
</gene>
<evidence type="ECO:0000256" key="3">
    <source>
        <dbReference type="ARBA" id="ARBA00022741"/>
    </source>
</evidence>
<dbReference type="EC" id="6.1.1.1" evidence="9"/>
<evidence type="ECO:0000256" key="2">
    <source>
        <dbReference type="ARBA" id="ARBA00022598"/>
    </source>
</evidence>
<dbReference type="PANTHER" id="PTHR11766">
    <property type="entry name" value="TYROSYL-TRNA SYNTHETASE"/>
    <property type="match status" value="1"/>
</dbReference>
<dbReference type="EMBL" id="LNQR01000059">
    <property type="protein sequence ID" value="KWT85775.1"/>
    <property type="molecule type" value="Genomic_DNA"/>
</dbReference>
<keyword evidence="1 9" id="KW-0963">Cytoplasm</keyword>
<dbReference type="Proteomes" id="UP000060487">
    <property type="component" value="Unassembled WGS sequence"/>
</dbReference>
<comment type="similarity">
    <text evidence="9">Belongs to the class-I aminoacyl-tRNA synthetase family. TyrS type 2 subfamily.</text>
</comment>
<dbReference type="RefSeq" id="WP_085052287.1">
    <property type="nucleotide sequence ID" value="NZ_LNQR01000059.1"/>
</dbReference>
<evidence type="ECO:0000313" key="12">
    <source>
        <dbReference type="EMBL" id="KWT85775.1"/>
    </source>
</evidence>
<dbReference type="InterPro" id="IPR002942">
    <property type="entry name" value="S4_RNA-bd"/>
</dbReference>
<feature type="short sequence motif" description="'HIGH' region" evidence="9">
    <location>
        <begin position="47"/>
        <end position="56"/>
    </location>
</feature>
<feature type="short sequence motif" description="'KMSKS' region" evidence="9">
    <location>
        <begin position="231"/>
        <end position="235"/>
    </location>
</feature>
<dbReference type="SUPFAM" id="SSF55174">
    <property type="entry name" value="Alpha-L RNA-binding motif"/>
    <property type="match status" value="1"/>
</dbReference>
<dbReference type="InterPro" id="IPR024088">
    <property type="entry name" value="Tyr-tRNA-ligase_bac-type"/>
</dbReference>
<keyword evidence="4 9" id="KW-0067">ATP-binding</keyword>
<dbReference type="Gene3D" id="3.10.290.10">
    <property type="entry name" value="RNA-binding S4 domain"/>
    <property type="match status" value="1"/>
</dbReference>
<dbReference type="Pfam" id="PF00579">
    <property type="entry name" value="tRNA-synt_1b"/>
    <property type="match status" value="1"/>
</dbReference>
<dbReference type="HAMAP" id="MF_02007">
    <property type="entry name" value="Tyr_tRNA_synth_type2"/>
    <property type="match status" value="1"/>
</dbReference>
<organism evidence="12 13">
    <name type="scientific">Candidatus Magnetominusculus xianensis</name>
    <dbReference type="NCBI Taxonomy" id="1748249"/>
    <lineage>
        <taxon>Bacteria</taxon>
        <taxon>Pseudomonadati</taxon>
        <taxon>Nitrospirota</taxon>
        <taxon>Nitrospiria</taxon>
        <taxon>Nitrospirales</taxon>
        <taxon>Nitrospiraceae</taxon>
        <taxon>Candidatus Magnetominusculus</taxon>
    </lineage>
</organism>
<reference evidence="12 13" key="1">
    <citation type="submission" date="2015-11" db="EMBL/GenBank/DDBJ databases">
        <authorList>
            <person name="Lin W."/>
        </authorList>
    </citation>
    <scope>NUCLEOTIDE SEQUENCE [LARGE SCALE GENOMIC DNA]</scope>
    <source>
        <strain evidence="12 13">HCH-1</strain>
    </source>
</reference>
<dbReference type="GO" id="GO:0004831">
    <property type="term" value="F:tyrosine-tRNA ligase activity"/>
    <property type="evidence" value="ECO:0007669"/>
    <property type="project" value="UniProtKB-EC"/>
</dbReference>
<dbReference type="InterPro" id="IPR002305">
    <property type="entry name" value="aa-tRNA-synth_Ic"/>
</dbReference>
<keyword evidence="2 9" id="KW-0436">Ligase</keyword>
<evidence type="ECO:0000256" key="9">
    <source>
        <dbReference type="HAMAP-Rule" id="MF_02007"/>
    </source>
</evidence>
<dbReference type="Pfam" id="PF01479">
    <property type="entry name" value="S4"/>
    <property type="match status" value="1"/>
</dbReference>
<name>A0ABR5SFA6_9BACT</name>
<evidence type="ECO:0000259" key="11">
    <source>
        <dbReference type="SMART" id="SM00363"/>
    </source>
</evidence>
<dbReference type="InterPro" id="IPR014729">
    <property type="entry name" value="Rossmann-like_a/b/a_fold"/>
</dbReference>
<dbReference type="PANTHER" id="PTHR11766:SF1">
    <property type="entry name" value="TYROSINE--TRNA LIGASE"/>
    <property type="match status" value="1"/>
</dbReference>
<dbReference type="SUPFAM" id="SSF52374">
    <property type="entry name" value="Nucleotidylyl transferase"/>
    <property type="match status" value="1"/>
</dbReference>
<evidence type="ECO:0000256" key="6">
    <source>
        <dbReference type="ARBA" id="ARBA00022917"/>
    </source>
</evidence>
<dbReference type="SMART" id="SM00363">
    <property type="entry name" value="S4"/>
    <property type="match status" value="1"/>
</dbReference>
<comment type="caution">
    <text evidence="12">The sequence shown here is derived from an EMBL/GenBank/DDBJ whole genome shotgun (WGS) entry which is preliminary data.</text>
</comment>
<proteinExistence type="inferred from homology"/>
<keyword evidence="6 9" id="KW-0648">Protein biosynthesis</keyword>
<dbReference type="InterPro" id="IPR024108">
    <property type="entry name" value="Tyr-tRNA-ligase_bac_2"/>
</dbReference>
<dbReference type="CDD" id="cd00805">
    <property type="entry name" value="TyrRS_core"/>
    <property type="match status" value="1"/>
</dbReference>
<sequence>MFESPKKQLELIRRGAVEIINETELLDKLARSHAENRPLRIKAGFDPTAPDIHLGHTVLIEKMRHFQELGHEAIFLIGDFTGMIGDPTGKNEQRKTLSKEEVDANAVTYKEQIFKILDPERTKIVFNSEWFSKMSAHEVAALGALLTVSGMLERDDFKKRFEAHTPISLLEFYYPLFQGYDSVALKADVELGGTDQRFNLLMGRTLQRKYGVAEQVVLMMPLLEGLDGVNKMSKSLGNYVGINEPAKEIYGKLMSITDELMLKYYELLSHRTNEDLSALREGLVNGTVHPKKAKEELALEIAGRYHGTEAAAMAKAEFDLVFKSKEIPDDIAVYSYQWTELEVWLPKILKDTGLCESTGQAIRLINQGGVKIDGQKPRSQDEKLPAGEYVMQVGKRKFMRIKPV</sequence>
<comment type="subcellular location">
    <subcellularLocation>
        <location evidence="9">Cytoplasm</location>
    </subcellularLocation>
</comment>
<evidence type="ECO:0000256" key="1">
    <source>
        <dbReference type="ARBA" id="ARBA00022490"/>
    </source>
</evidence>
<dbReference type="Gene3D" id="3.40.50.620">
    <property type="entry name" value="HUPs"/>
    <property type="match status" value="1"/>
</dbReference>
<keyword evidence="5 10" id="KW-0694">RNA-binding</keyword>
<evidence type="ECO:0000256" key="4">
    <source>
        <dbReference type="ARBA" id="ARBA00022840"/>
    </source>
</evidence>
<dbReference type="PRINTS" id="PR01040">
    <property type="entry name" value="TRNASYNTHTYR"/>
</dbReference>
<dbReference type="NCBIfam" id="TIGR00234">
    <property type="entry name" value="tyrS"/>
    <property type="match status" value="1"/>
</dbReference>
<feature type="binding site" evidence="9">
    <location>
        <position position="234"/>
    </location>
    <ligand>
        <name>ATP</name>
        <dbReference type="ChEBI" id="CHEBI:30616"/>
    </ligand>
</feature>
<dbReference type="InterPro" id="IPR001412">
    <property type="entry name" value="aa-tRNA-synth_I_CS"/>
</dbReference>
<dbReference type="PROSITE" id="PS50889">
    <property type="entry name" value="S4"/>
    <property type="match status" value="1"/>
</dbReference>
<dbReference type="CDD" id="cd00165">
    <property type="entry name" value="S4"/>
    <property type="match status" value="1"/>
</dbReference>
<evidence type="ECO:0000313" key="13">
    <source>
        <dbReference type="Proteomes" id="UP000060487"/>
    </source>
</evidence>
<dbReference type="PROSITE" id="PS00178">
    <property type="entry name" value="AA_TRNA_LIGASE_I"/>
    <property type="match status" value="1"/>
</dbReference>
<dbReference type="Gene3D" id="1.10.240.10">
    <property type="entry name" value="Tyrosyl-Transfer RNA Synthetase"/>
    <property type="match status" value="1"/>
</dbReference>
<comment type="catalytic activity">
    <reaction evidence="8 9">
        <text>tRNA(Tyr) + L-tyrosine + ATP = L-tyrosyl-tRNA(Tyr) + AMP + diphosphate + H(+)</text>
        <dbReference type="Rhea" id="RHEA:10220"/>
        <dbReference type="Rhea" id="RHEA-COMP:9706"/>
        <dbReference type="Rhea" id="RHEA-COMP:9707"/>
        <dbReference type="ChEBI" id="CHEBI:15378"/>
        <dbReference type="ChEBI" id="CHEBI:30616"/>
        <dbReference type="ChEBI" id="CHEBI:33019"/>
        <dbReference type="ChEBI" id="CHEBI:58315"/>
        <dbReference type="ChEBI" id="CHEBI:78442"/>
        <dbReference type="ChEBI" id="CHEBI:78536"/>
        <dbReference type="ChEBI" id="CHEBI:456215"/>
        <dbReference type="EC" id="6.1.1.1"/>
    </reaction>
</comment>
<accession>A0ABR5SFA6</accession>
<keyword evidence="7 9" id="KW-0030">Aminoacyl-tRNA synthetase</keyword>
<dbReference type="InterPro" id="IPR002307">
    <property type="entry name" value="Tyr-tRNA-ligase"/>
</dbReference>
<evidence type="ECO:0000256" key="5">
    <source>
        <dbReference type="ARBA" id="ARBA00022884"/>
    </source>
</evidence>
<comment type="subunit">
    <text evidence="9">Homodimer.</text>
</comment>
<evidence type="ECO:0000256" key="7">
    <source>
        <dbReference type="ARBA" id="ARBA00023146"/>
    </source>
</evidence>
<comment type="function">
    <text evidence="9">Catalyzes the attachment of tyrosine to tRNA(Tyr) in a two-step reaction: tyrosine is first activated by ATP to form Tyr-AMP and then transferred to the acceptor end of tRNA(Tyr).</text>
</comment>
<evidence type="ECO:0000256" key="10">
    <source>
        <dbReference type="PROSITE-ProRule" id="PRU00182"/>
    </source>
</evidence>
<protein>
    <recommendedName>
        <fullName evidence="9">Tyrosine--tRNA ligase</fullName>
        <ecNumber evidence="9">6.1.1.1</ecNumber>
    </recommendedName>
    <alternativeName>
        <fullName evidence="9">Tyrosyl-tRNA synthetase</fullName>
        <shortName evidence="9">TyrRS</shortName>
    </alternativeName>
</protein>
<dbReference type="InterPro" id="IPR036986">
    <property type="entry name" value="S4_RNA-bd_sf"/>
</dbReference>
<evidence type="ECO:0000256" key="8">
    <source>
        <dbReference type="ARBA" id="ARBA00048248"/>
    </source>
</evidence>